<dbReference type="PROSITE" id="PS50090">
    <property type="entry name" value="MYB_LIKE"/>
    <property type="match status" value="3"/>
</dbReference>
<dbReference type="eggNOG" id="KOG0049">
    <property type="taxonomic scope" value="Eukaryota"/>
</dbReference>
<evidence type="ECO:0000259" key="8">
    <source>
        <dbReference type="PROSITE" id="PS51294"/>
    </source>
</evidence>
<comment type="subcellular location">
    <subcellularLocation>
        <location evidence="1">Nucleus</location>
    </subcellularLocation>
</comment>
<feature type="domain" description="Myb-like" evidence="7">
    <location>
        <begin position="341"/>
        <end position="392"/>
    </location>
</feature>
<reference evidence="9 10" key="1">
    <citation type="journal article" date="2007" name="Nature">
        <title>Evolution of genes and genomes on the Drosophila phylogeny.</title>
        <authorList>
            <consortium name="Drosophila 12 Genomes Consortium"/>
            <person name="Clark A.G."/>
            <person name="Eisen M.B."/>
            <person name="Smith D.R."/>
            <person name="Bergman C.M."/>
            <person name="Oliver B."/>
            <person name="Markow T.A."/>
            <person name="Kaufman T.C."/>
            <person name="Kellis M."/>
            <person name="Gelbart W."/>
            <person name="Iyer V.N."/>
            <person name="Pollard D.A."/>
            <person name="Sackton T.B."/>
            <person name="Larracuente A.M."/>
            <person name="Singh N.D."/>
            <person name="Abad J.P."/>
            <person name="Abt D.N."/>
            <person name="Adryan B."/>
            <person name="Aguade M."/>
            <person name="Akashi H."/>
            <person name="Anderson W.W."/>
            <person name="Aquadro C.F."/>
            <person name="Ardell D.H."/>
            <person name="Arguello R."/>
            <person name="Artieri C.G."/>
            <person name="Barbash D.A."/>
            <person name="Barker D."/>
            <person name="Barsanti P."/>
            <person name="Batterham P."/>
            <person name="Batzoglou S."/>
            <person name="Begun D."/>
            <person name="Bhutkar A."/>
            <person name="Blanco E."/>
            <person name="Bosak S.A."/>
            <person name="Bradley R.K."/>
            <person name="Brand A.D."/>
            <person name="Brent M.R."/>
            <person name="Brooks A.N."/>
            <person name="Brown R.H."/>
            <person name="Butlin R.K."/>
            <person name="Caggese C."/>
            <person name="Calvi B.R."/>
            <person name="Bernardo de Carvalho A."/>
            <person name="Caspi A."/>
            <person name="Castrezana S."/>
            <person name="Celniker S.E."/>
            <person name="Chang J.L."/>
            <person name="Chapple C."/>
            <person name="Chatterji S."/>
            <person name="Chinwalla A."/>
            <person name="Civetta A."/>
            <person name="Clifton S.W."/>
            <person name="Comeron J.M."/>
            <person name="Costello J.C."/>
            <person name="Coyne J.A."/>
            <person name="Daub J."/>
            <person name="David R.G."/>
            <person name="Delcher A.L."/>
            <person name="Delehaunty K."/>
            <person name="Do C.B."/>
            <person name="Ebling H."/>
            <person name="Edwards K."/>
            <person name="Eickbush T."/>
            <person name="Evans J.D."/>
            <person name="Filipski A."/>
            <person name="Findeiss S."/>
            <person name="Freyhult E."/>
            <person name="Fulton L."/>
            <person name="Fulton R."/>
            <person name="Garcia A.C."/>
            <person name="Gardiner A."/>
            <person name="Garfield D.A."/>
            <person name="Garvin B.E."/>
            <person name="Gibson G."/>
            <person name="Gilbert D."/>
            <person name="Gnerre S."/>
            <person name="Godfrey J."/>
            <person name="Good R."/>
            <person name="Gotea V."/>
            <person name="Gravely B."/>
            <person name="Greenberg A.J."/>
            <person name="Griffiths-Jones S."/>
            <person name="Gross S."/>
            <person name="Guigo R."/>
            <person name="Gustafson E.A."/>
            <person name="Haerty W."/>
            <person name="Hahn M.W."/>
            <person name="Halligan D.L."/>
            <person name="Halpern A.L."/>
            <person name="Halter G.M."/>
            <person name="Han M.V."/>
            <person name="Heger A."/>
            <person name="Hillier L."/>
            <person name="Hinrichs A.S."/>
            <person name="Holmes I."/>
            <person name="Hoskins R.A."/>
            <person name="Hubisz M.J."/>
            <person name="Hultmark D."/>
            <person name="Huntley M.A."/>
            <person name="Jaffe D.B."/>
            <person name="Jagadeeshan S."/>
            <person name="Jeck W.R."/>
            <person name="Johnson J."/>
            <person name="Jones C.D."/>
            <person name="Jordan W.C."/>
            <person name="Karpen G.H."/>
            <person name="Kataoka E."/>
            <person name="Keightley P.D."/>
            <person name="Kheradpour P."/>
            <person name="Kirkness E.F."/>
            <person name="Koerich L.B."/>
            <person name="Kristiansen K."/>
            <person name="Kudrna D."/>
            <person name="Kulathinal R.J."/>
            <person name="Kumar S."/>
            <person name="Kwok R."/>
            <person name="Lander E."/>
            <person name="Langley C.H."/>
            <person name="Lapoint R."/>
            <person name="Lazzaro B.P."/>
            <person name="Lee S.J."/>
            <person name="Levesque L."/>
            <person name="Li R."/>
            <person name="Lin C.F."/>
            <person name="Lin M.F."/>
            <person name="Lindblad-Toh K."/>
            <person name="Llopart A."/>
            <person name="Long M."/>
            <person name="Low L."/>
            <person name="Lozovsky E."/>
            <person name="Lu J."/>
            <person name="Luo M."/>
            <person name="Machado C.A."/>
            <person name="Makalowski W."/>
            <person name="Marzo M."/>
            <person name="Matsuda M."/>
            <person name="Matzkin L."/>
            <person name="McAllister B."/>
            <person name="McBride C.S."/>
            <person name="McKernan B."/>
            <person name="McKernan K."/>
            <person name="Mendez-Lago M."/>
            <person name="Minx P."/>
            <person name="Mollenhauer M.U."/>
            <person name="Montooth K."/>
            <person name="Mount S.M."/>
            <person name="Mu X."/>
            <person name="Myers E."/>
            <person name="Negre B."/>
            <person name="Newfeld S."/>
            <person name="Nielsen R."/>
            <person name="Noor M.A."/>
            <person name="O'Grady P."/>
            <person name="Pachter L."/>
            <person name="Papaceit M."/>
            <person name="Parisi M.J."/>
            <person name="Parisi M."/>
            <person name="Parts L."/>
            <person name="Pedersen J.S."/>
            <person name="Pesole G."/>
            <person name="Phillippy A.M."/>
            <person name="Ponting C.P."/>
            <person name="Pop M."/>
            <person name="Porcelli D."/>
            <person name="Powell J.R."/>
            <person name="Prohaska S."/>
            <person name="Pruitt K."/>
            <person name="Puig M."/>
            <person name="Quesneville H."/>
            <person name="Ram K.R."/>
            <person name="Rand D."/>
            <person name="Rasmussen M.D."/>
            <person name="Reed L.K."/>
            <person name="Reenan R."/>
            <person name="Reily A."/>
            <person name="Remington K.A."/>
            <person name="Rieger T.T."/>
            <person name="Ritchie M.G."/>
            <person name="Robin C."/>
            <person name="Rogers Y.H."/>
            <person name="Rohde C."/>
            <person name="Rozas J."/>
            <person name="Rubenfield M.J."/>
            <person name="Ruiz A."/>
            <person name="Russo S."/>
            <person name="Salzberg S.L."/>
            <person name="Sanchez-Gracia A."/>
            <person name="Saranga D.J."/>
            <person name="Sato H."/>
            <person name="Schaeffer S.W."/>
            <person name="Schatz M.C."/>
            <person name="Schlenke T."/>
            <person name="Schwartz R."/>
            <person name="Segarra C."/>
            <person name="Singh R.S."/>
            <person name="Sirot L."/>
            <person name="Sirota M."/>
            <person name="Sisneros N.B."/>
            <person name="Smith C.D."/>
            <person name="Smith T.F."/>
            <person name="Spieth J."/>
            <person name="Stage D.E."/>
            <person name="Stark A."/>
            <person name="Stephan W."/>
            <person name="Strausberg R.L."/>
            <person name="Strempel S."/>
            <person name="Sturgill D."/>
            <person name="Sutton G."/>
            <person name="Sutton G.G."/>
            <person name="Tao W."/>
            <person name="Teichmann S."/>
            <person name="Tobari Y.N."/>
            <person name="Tomimura Y."/>
            <person name="Tsolas J.M."/>
            <person name="Valente V.L."/>
            <person name="Venter E."/>
            <person name="Venter J.C."/>
            <person name="Vicario S."/>
            <person name="Vieira F.G."/>
            <person name="Vilella A.J."/>
            <person name="Villasante A."/>
            <person name="Walenz B."/>
            <person name="Wang J."/>
            <person name="Wasserman M."/>
            <person name="Watts T."/>
            <person name="Wilson D."/>
            <person name="Wilson R.K."/>
            <person name="Wing R.A."/>
            <person name="Wolfner M.F."/>
            <person name="Wong A."/>
            <person name="Wong G.K."/>
            <person name="Wu C.I."/>
            <person name="Wu G."/>
            <person name="Yamamoto D."/>
            <person name="Yang H.P."/>
            <person name="Yang S.P."/>
            <person name="Yorke J.A."/>
            <person name="Yoshida K."/>
            <person name="Zdobnov E."/>
            <person name="Zhang P."/>
            <person name="Zhang Y."/>
            <person name="Zimin A.V."/>
            <person name="Baldwin J."/>
            <person name="Abdouelleil A."/>
            <person name="Abdulkadir J."/>
            <person name="Abebe A."/>
            <person name="Abera B."/>
            <person name="Abreu J."/>
            <person name="Acer S.C."/>
            <person name="Aftuck L."/>
            <person name="Alexander A."/>
            <person name="An P."/>
            <person name="Anderson E."/>
            <person name="Anderson S."/>
            <person name="Arachi H."/>
            <person name="Azer M."/>
            <person name="Bachantsang P."/>
            <person name="Barry A."/>
            <person name="Bayul T."/>
            <person name="Berlin A."/>
            <person name="Bessette D."/>
            <person name="Bloom T."/>
            <person name="Blye J."/>
            <person name="Boguslavskiy L."/>
            <person name="Bonnet C."/>
            <person name="Boukhgalter B."/>
            <person name="Bourzgui I."/>
            <person name="Brown A."/>
            <person name="Cahill P."/>
            <person name="Channer S."/>
            <person name="Cheshatsang Y."/>
            <person name="Chuda L."/>
            <person name="Citroen M."/>
            <person name="Collymore A."/>
            <person name="Cooke P."/>
            <person name="Costello M."/>
            <person name="D'Aco K."/>
            <person name="Daza R."/>
            <person name="De Haan G."/>
            <person name="DeGray S."/>
            <person name="DeMaso C."/>
            <person name="Dhargay N."/>
            <person name="Dooley K."/>
            <person name="Dooley E."/>
            <person name="Doricent M."/>
            <person name="Dorje P."/>
            <person name="Dorjee K."/>
            <person name="Dupes A."/>
            <person name="Elong R."/>
            <person name="Falk J."/>
            <person name="Farina A."/>
            <person name="Faro S."/>
            <person name="Ferguson D."/>
            <person name="Fisher S."/>
            <person name="Foley C.D."/>
            <person name="Franke A."/>
            <person name="Friedrich D."/>
            <person name="Gadbois L."/>
            <person name="Gearin G."/>
            <person name="Gearin C.R."/>
            <person name="Giannoukos G."/>
            <person name="Goode T."/>
            <person name="Graham J."/>
            <person name="Grandbois E."/>
            <person name="Grewal S."/>
            <person name="Gyaltsen K."/>
            <person name="Hafez N."/>
            <person name="Hagos B."/>
            <person name="Hall J."/>
            <person name="Henson C."/>
            <person name="Hollinger A."/>
            <person name="Honan T."/>
            <person name="Huard M.D."/>
            <person name="Hughes L."/>
            <person name="Hurhula B."/>
            <person name="Husby M.E."/>
            <person name="Kamat A."/>
            <person name="Kanga B."/>
            <person name="Kashin S."/>
            <person name="Khazanovich D."/>
            <person name="Kisner P."/>
            <person name="Lance K."/>
            <person name="Lara M."/>
            <person name="Lee W."/>
            <person name="Lennon N."/>
            <person name="Letendre F."/>
            <person name="LeVine R."/>
            <person name="Lipovsky A."/>
            <person name="Liu X."/>
            <person name="Liu J."/>
            <person name="Liu S."/>
            <person name="Lokyitsang T."/>
            <person name="Lokyitsang Y."/>
            <person name="Lubonja R."/>
            <person name="Lui A."/>
            <person name="MacDonald P."/>
            <person name="Magnisalis V."/>
            <person name="Maru K."/>
            <person name="Matthews C."/>
            <person name="McCusker W."/>
            <person name="McDonough S."/>
            <person name="Mehta T."/>
            <person name="Meldrim J."/>
            <person name="Meneus L."/>
            <person name="Mihai O."/>
            <person name="Mihalev A."/>
            <person name="Mihova T."/>
            <person name="Mittelman R."/>
            <person name="Mlenga V."/>
            <person name="Montmayeur A."/>
            <person name="Mulrain L."/>
            <person name="Navidi A."/>
            <person name="Naylor J."/>
            <person name="Negash T."/>
            <person name="Nguyen T."/>
            <person name="Nguyen N."/>
            <person name="Nicol R."/>
            <person name="Norbu C."/>
            <person name="Norbu N."/>
            <person name="Novod N."/>
            <person name="O'Neill B."/>
            <person name="Osman S."/>
            <person name="Markiewicz E."/>
            <person name="Oyono O.L."/>
            <person name="Patti C."/>
            <person name="Phunkhang P."/>
            <person name="Pierre F."/>
            <person name="Priest M."/>
            <person name="Raghuraman S."/>
            <person name="Rege F."/>
            <person name="Reyes R."/>
            <person name="Rise C."/>
            <person name="Rogov P."/>
            <person name="Ross K."/>
            <person name="Ryan E."/>
            <person name="Settipalli S."/>
            <person name="Shea T."/>
            <person name="Sherpa N."/>
            <person name="Shi L."/>
            <person name="Shih D."/>
            <person name="Sparrow T."/>
            <person name="Spaulding J."/>
            <person name="Stalker J."/>
            <person name="Stange-Thomann N."/>
            <person name="Stavropoulos S."/>
            <person name="Stone C."/>
            <person name="Strader C."/>
            <person name="Tesfaye S."/>
            <person name="Thomson T."/>
            <person name="Thoulutsang Y."/>
            <person name="Thoulutsang D."/>
            <person name="Topham K."/>
            <person name="Topping I."/>
            <person name="Tsamla T."/>
            <person name="Vassiliev H."/>
            <person name="Vo A."/>
            <person name="Wangchuk T."/>
            <person name="Wangdi T."/>
            <person name="Weiand M."/>
            <person name="Wilkinson J."/>
            <person name="Wilson A."/>
            <person name="Yadav S."/>
            <person name="Young G."/>
            <person name="Yu Q."/>
            <person name="Zembek L."/>
            <person name="Zhong D."/>
            <person name="Zimmer A."/>
            <person name="Zwirko Z."/>
            <person name="Jaffe D.B."/>
            <person name="Alvarez P."/>
            <person name="Brockman W."/>
            <person name="Butler J."/>
            <person name="Chin C."/>
            <person name="Gnerre S."/>
            <person name="Grabherr M."/>
            <person name="Kleber M."/>
            <person name="Mauceli E."/>
            <person name="MacCallum I."/>
        </authorList>
    </citation>
    <scope>NUCLEOTIDE SEQUENCE [LARGE SCALE GENOMIC DNA]</scope>
    <source>
        <strain evidence="10">Tucson 15287-2541.00</strain>
    </source>
</reference>
<gene>
    <name evidence="9" type="primary">Dgri\GH17334</name>
    <name evidence="9" type="ORF">Dgri_GH17334</name>
</gene>
<dbReference type="Pfam" id="PF00249">
    <property type="entry name" value="Myb_DNA-binding"/>
    <property type="match status" value="2"/>
</dbReference>
<dbReference type="Pfam" id="PF13921">
    <property type="entry name" value="Myb_DNA-bind_6"/>
    <property type="match status" value="1"/>
</dbReference>
<dbReference type="Gene3D" id="1.10.10.60">
    <property type="entry name" value="Homeodomain-like"/>
    <property type="match status" value="4"/>
</dbReference>
<dbReference type="FunCoup" id="B4JUR8">
    <property type="interactions" value="4"/>
</dbReference>
<dbReference type="PhylomeDB" id="B4JUR8"/>
<dbReference type="GO" id="GO:0042796">
    <property type="term" value="P:snRNA transcription by RNA polymerase III"/>
    <property type="evidence" value="ECO:0007669"/>
    <property type="project" value="EnsemblMetazoa"/>
</dbReference>
<dbReference type="KEGG" id="dgr:6568172"/>
<keyword evidence="5" id="KW-0539">Nucleus</keyword>
<dbReference type="PROSITE" id="PS51294">
    <property type="entry name" value="HTH_MYB"/>
    <property type="match status" value="2"/>
</dbReference>
<dbReference type="EMBL" id="CH916374">
    <property type="protein sequence ID" value="EDV91238.1"/>
    <property type="molecule type" value="Genomic_DNA"/>
</dbReference>
<dbReference type="PANTHER" id="PTHR46621:SF1">
    <property type="entry name" value="SNRNA-ACTIVATING PROTEIN COMPLEX SUBUNIT 4"/>
    <property type="match status" value="1"/>
</dbReference>
<dbReference type="InParanoid" id="B4JUR8"/>
<evidence type="ECO:0000256" key="2">
    <source>
        <dbReference type="ARBA" id="ARBA00023015"/>
    </source>
</evidence>
<dbReference type="InterPro" id="IPR051575">
    <property type="entry name" value="Myb-like_DNA-bd"/>
</dbReference>
<dbReference type="OrthoDB" id="2143914at2759"/>
<dbReference type="GO" id="GO:0000978">
    <property type="term" value="F:RNA polymerase II cis-regulatory region sequence-specific DNA binding"/>
    <property type="evidence" value="ECO:0007669"/>
    <property type="project" value="EnsemblMetazoa"/>
</dbReference>
<keyword evidence="2" id="KW-0805">Transcription regulation</keyword>
<organism evidence="10">
    <name type="scientific">Drosophila grimshawi</name>
    <name type="common">Hawaiian fruit fly</name>
    <name type="synonym">Idiomyia grimshawi</name>
    <dbReference type="NCBI Taxonomy" id="7222"/>
    <lineage>
        <taxon>Eukaryota</taxon>
        <taxon>Metazoa</taxon>
        <taxon>Ecdysozoa</taxon>
        <taxon>Arthropoda</taxon>
        <taxon>Hexapoda</taxon>
        <taxon>Insecta</taxon>
        <taxon>Pterygota</taxon>
        <taxon>Neoptera</taxon>
        <taxon>Endopterygota</taxon>
        <taxon>Diptera</taxon>
        <taxon>Brachycera</taxon>
        <taxon>Muscomorpha</taxon>
        <taxon>Ephydroidea</taxon>
        <taxon>Drosophilidae</taxon>
        <taxon>Drosophila</taxon>
        <taxon>Hawaiian Drosophila</taxon>
    </lineage>
</organism>
<dbReference type="SUPFAM" id="SSF46689">
    <property type="entry name" value="Homeodomain-like"/>
    <property type="match status" value="3"/>
</dbReference>
<evidence type="ECO:0000256" key="4">
    <source>
        <dbReference type="ARBA" id="ARBA00023163"/>
    </source>
</evidence>
<dbReference type="OMA" id="DGRSCPN"/>
<dbReference type="Proteomes" id="UP000001070">
    <property type="component" value="Unassembled WGS sequence"/>
</dbReference>
<feature type="region of interest" description="Disordered" evidence="6">
    <location>
        <begin position="685"/>
        <end position="733"/>
    </location>
</feature>
<evidence type="ECO:0000256" key="1">
    <source>
        <dbReference type="ARBA" id="ARBA00004123"/>
    </source>
</evidence>
<dbReference type="CDD" id="cd00167">
    <property type="entry name" value="SANT"/>
    <property type="match status" value="3"/>
</dbReference>
<feature type="compositionally biased region" description="Basic and acidic residues" evidence="6">
    <location>
        <begin position="706"/>
        <end position="733"/>
    </location>
</feature>
<dbReference type="GO" id="GO:0042795">
    <property type="term" value="P:snRNA transcription by RNA polymerase II"/>
    <property type="evidence" value="ECO:0007669"/>
    <property type="project" value="EnsemblMetazoa"/>
</dbReference>
<protein>
    <submittedName>
        <fullName evidence="9">GH17334</fullName>
    </submittedName>
</protein>
<dbReference type="AlphaFoldDB" id="B4JUR8"/>
<evidence type="ECO:0000256" key="3">
    <source>
        <dbReference type="ARBA" id="ARBA00023125"/>
    </source>
</evidence>
<evidence type="ECO:0000259" key="7">
    <source>
        <dbReference type="PROSITE" id="PS50090"/>
    </source>
</evidence>
<accession>B4JUR8</accession>
<dbReference type="InterPro" id="IPR009057">
    <property type="entry name" value="Homeodomain-like_sf"/>
</dbReference>
<evidence type="ECO:0000256" key="5">
    <source>
        <dbReference type="ARBA" id="ARBA00023242"/>
    </source>
</evidence>
<evidence type="ECO:0000313" key="9">
    <source>
        <dbReference type="EMBL" id="EDV91238.1"/>
    </source>
</evidence>
<dbReference type="SMART" id="SM00717">
    <property type="entry name" value="SANT"/>
    <property type="match status" value="5"/>
</dbReference>
<keyword evidence="3" id="KW-0238">DNA-binding</keyword>
<dbReference type="HOGENOM" id="CLU_022680_0_0_1"/>
<dbReference type="GO" id="GO:0001006">
    <property type="term" value="F:RNA polymerase III type 3 promoter sequence-specific DNA binding"/>
    <property type="evidence" value="ECO:0007669"/>
    <property type="project" value="EnsemblMetazoa"/>
</dbReference>
<proteinExistence type="predicted"/>
<name>B4JUR8_DROGR</name>
<keyword evidence="10" id="KW-1185">Reference proteome</keyword>
<evidence type="ECO:0000313" key="10">
    <source>
        <dbReference type="Proteomes" id="UP000001070"/>
    </source>
</evidence>
<dbReference type="GO" id="GO:0019185">
    <property type="term" value="C:snRNA-activating protein complex"/>
    <property type="evidence" value="ECO:0007669"/>
    <property type="project" value="EnsemblMetazoa"/>
</dbReference>
<feature type="domain" description="HTH myb-type" evidence="8">
    <location>
        <begin position="393"/>
        <end position="448"/>
    </location>
</feature>
<feature type="compositionally biased region" description="Polar residues" evidence="6">
    <location>
        <begin position="690"/>
        <end position="699"/>
    </location>
</feature>
<evidence type="ECO:0000256" key="6">
    <source>
        <dbReference type="SAM" id="MobiDB-lite"/>
    </source>
</evidence>
<dbReference type="GO" id="GO:0065004">
    <property type="term" value="P:protein-DNA complex assembly"/>
    <property type="evidence" value="ECO:0007669"/>
    <property type="project" value="EnsemblMetazoa"/>
</dbReference>
<dbReference type="GO" id="GO:0005634">
    <property type="term" value="C:nucleus"/>
    <property type="evidence" value="ECO:0007669"/>
    <property type="project" value="UniProtKB-SubCell"/>
</dbReference>
<keyword evidence="4" id="KW-0804">Transcription</keyword>
<dbReference type="PANTHER" id="PTHR46621">
    <property type="entry name" value="SNRNA-ACTIVATING PROTEIN COMPLEX SUBUNIT 4"/>
    <property type="match status" value="1"/>
</dbReference>
<feature type="domain" description="HTH myb-type" evidence="8">
    <location>
        <begin position="231"/>
        <end position="286"/>
    </location>
</feature>
<dbReference type="GO" id="GO:0003681">
    <property type="term" value="F:bent DNA binding"/>
    <property type="evidence" value="ECO:0007669"/>
    <property type="project" value="EnsemblMetazoa"/>
</dbReference>
<feature type="domain" description="Myb-like" evidence="7">
    <location>
        <begin position="393"/>
        <end position="439"/>
    </location>
</feature>
<dbReference type="InterPro" id="IPR001005">
    <property type="entry name" value="SANT/Myb"/>
</dbReference>
<dbReference type="STRING" id="7222.B4JUR8"/>
<dbReference type="InterPro" id="IPR017930">
    <property type="entry name" value="Myb_dom"/>
</dbReference>
<sequence length="733" mass="84452">MCDVNSLKQKCQQQVQEITTLLSTTAESDADPLKLNQDLQRRLEQIRQRILELQRIVRARYERNEQILISRQKTRSYNARVAGSDEIVGMSGAVLRGGTFRFKGNLYFRDVDGRSCPNNEDYERRCRNEMFPTDFDMHSKHVWTVMDKKNIVMGVKQQLLDHAAYTATEVQTVGKKWRKRKAIDLHEQSLANLLKVADSSFSIDWNQISTLDLEHRHSSYSCEAMWLVYLQPQVKREEWTAKEDQILLVAAKDHKMQNWEAIAAKVDRRSAYQCFVRMQTALRCKLEPTSSMKWGQQDSERLRAIVLKNTVNGVVNWSQVAEQFPNRSRSTLIGRYLYVLHPSISHEPFTQKEDVMLFAAVEEYDGKFNCIPRTLFPNRSMVQLRTRYNNVLAQRHKTDSWSVSDDMKLIAFVEAHGTAQWVNCANHLGNHSRTSCRTRSMVIQRFMEQHPDATVADIPRRKVHKSASVTADNWEQCLHQWQADPDSMLNSPPVQKSRSKQSLSDKVLTTYEYFKYAYNLNLRSPAAPIPLPLNERNLHTVANALRFQPPANKVNMIQSVCLPSQLCSLFNKMLCQLPAREVSESSTQLLPPNWSTMMGFRAICILSGQCSNDADSATALKPAISYDESQPAVQLFRQRLRTLFYRTTQLSRLDTTLFEELPAALMKLPRPTVSVDFAETIPLRQRSPEQETQPNTHHSGLTPVEVARKQFEDLNRTKSEPTDLKEENQIHSD</sequence>
<feature type="domain" description="Myb-like" evidence="7">
    <location>
        <begin position="231"/>
        <end position="282"/>
    </location>
</feature>